<comment type="cofactor">
    <cofactor evidence="8">
        <name>Mg(2+)</name>
        <dbReference type="ChEBI" id="CHEBI:18420"/>
    </cofactor>
</comment>
<feature type="domain" description="MobA-like NTP transferase" evidence="9">
    <location>
        <begin position="7"/>
        <end position="150"/>
    </location>
</feature>
<dbReference type="PANTHER" id="PTHR19136:SF81">
    <property type="entry name" value="MOLYBDENUM COFACTOR GUANYLYLTRANSFERASE"/>
    <property type="match status" value="1"/>
</dbReference>
<dbReference type="OrthoDB" id="9788394at2"/>
<dbReference type="GO" id="GO:0005525">
    <property type="term" value="F:GTP binding"/>
    <property type="evidence" value="ECO:0007669"/>
    <property type="project" value="UniProtKB-UniRule"/>
</dbReference>
<comment type="function">
    <text evidence="8">Transfers a GMP moiety from GTP to Mo-molybdopterin (Mo-MPT) cofactor (Moco or molybdenum cofactor) to form Mo-molybdopterin guanine dinucleotide (Mo-MGD) cofactor.</text>
</comment>
<dbReference type="RefSeq" id="WP_073050198.1">
    <property type="nucleotide sequence ID" value="NZ_FQZL01000024.1"/>
</dbReference>
<keyword evidence="1 8" id="KW-0963">Cytoplasm</keyword>
<keyword evidence="4 8" id="KW-0547">Nucleotide-binding</keyword>
<sequence>MERFNSAIILAGGKSSRMGYNKELIMIDEKRIVNYQIEALHGIFDEIIVVTKNREFYNDLDCRAVSDIIEDKGPFGGIHAGLVASRSKYSYVMACDMPVINTAYINFMKKNIYQKDVDGCMTLYGDHIEPFNAFYSKNIVMDIEEYLYGGGYSIHKLVKTLKFIYIEENKARRFSPNWEMFINFNTREDISIYLGSGSSD</sequence>
<comment type="similarity">
    <text evidence="8">Belongs to the MobA family.</text>
</comment>
<keyword evidence="6 8" id="KW-0342">GTP-binding</keyword>
<evidence type="ECO:0000259" key="9">
    <source>
        <dbReference type="Pfam" id="PF12804"/>
    </source>
</evidence>
<name>A0A1M6K0K4_9FIRM</name>
<comment type="subcellular location">
    <subcellularLocation>
        <location evidence="8">Cytoplasm</location>
    </subcellularLocation>
</comment>
<dbReference type="EC" id="2.7.7.77" evidence="8"/>
<dbReference type="EMBL" id="FQZL01000024">
    <property type="protein sequence ID" value="SHJ52428.1"/>
    <property type="molecule type" value="Genomic_DNA"/>
</dbReference>
<evidence type="ECO:0000256" key="4">
    <source>
        <dbReference type="ARBA" id="ARBA00022741"/>
    </source>
</evidence>
<evidence type="ECO:0000256" key="5">
    <source>
        <dbReference type="ARBA" id="ARBA00022842"/>
    </source>
</evidence>
<keyword evidence="3 8" id="KW-0479">Metal-binding</keyword>
<dbReference type="STRING" id="1121476.SAMN02745751_02762"/>
<evidence type="ECO:0000256" key="7">
    <source>
        <dbReference type="ARBA" id="ARBA00023150"/>
    </source>
</evidence>
<evidence type="ECO:0000313" key="10">
    <source>
        <dbReference type="EMBL" id="SHJ52428.1"/>
    </source>
</evidence>
<comment type="catalytic activity">
    <reaction evidence="8">
        <text>Mo-molybdopterin + GTP + H(+) = Mo-molybdopterin guanine dinucleotide + diphosphate</text>
        <dbReference type="Rhea" id="RHEA:34243"/>
        <dbReference type="ChEBI" id="CHEBI:15378"/>
        <dbReference type="ChEBI" id="CHEBI:33019"/>
        <dbReference type="ChEBI" id="CHEBI:37565"/>
        <dbReference type="ChEBI" id="CHEBI:71302"/>
        <dbReference type="ChEBI" id="CHEBI:71310"/>
        <dbReference type="EC" id="2.7.7.77"/>
    </reaction>
</comment>
<dbReference type="Proteomes" id="UP000184052">
    <property type="component" value="Unassembled WGS sequence"/>
</dbReference>
<comment type="domain">
    <text evidence="8">The N-terminal domain determines nucleotide recognition and specific binding, while the C-terminal domain determines the specific binding to the target protein.</text>
</comment>
<dbReference type="HAMAP" id="MF_00316">
    <property type="entry name" value="MobA"/>
    <property type="match status" value="1"/>
</dbReference>
<evidence type="ECO:0000313" key="11">
    <source>
        <dbReference type="Proteomes" id="UP000184052"/>
    </source>
</evidence>
<feature type="binding site" evidence="8">
    <location>
        <position position="22"/>
    </location>
    <ligand>
        <name>GTP</name>
        <dbReference type="ChEBI" id="CHEBI:37565"/>
    </ligand>
</feature>
<dbReference type="GO" id="GO:0061603">
    <property type="term" value="F:molybdenum cofactor guanylyltransferase activity"/>
    <property type="evidence" value="ECO:0007669"/>
    <property type="project" value="UniProtKB-EC"/>
</dbReference>
<keyword evidence="11" id="KW-1185">Reference proteome</keyword>
<dbReference type="PANTHER" id="PTHR19136">
    <property type="entry name" value="MOLYBDENUM COFACTOR GUANYLYLTRANSFERASE"/>
    <property type="match status" value="1"/>
</dbReference>
<dbReference type="InterPro" id="IPR013482">
    <property type="entry name" value="Molybde_CF_guanTrfase"/>
</dbReference>
<dbReference type="GO" id="GO:0005737">
    <property type="term" value="C:cytoplasm"/>
    <property type="evidence" value="ECO:0007669"/>
    <property type="project" value="UniProtKB-SubCell"/>
</dbReference>
<feature type="binding site" evidence="8">
    <location>
        <begin position="10"/>
        <end position="12"/>
    </location>
    <ligand>
        <name>GTP</name>
        <dbReference type="ChEBI" id="CHEBI:37565"/>
    </ligand>
</feature>
<organism evidence="10 11">
    <name type="scientific">Dethiosulfatibacter aminovorans DSM 17477</name>
    <dbReference type="NCBI Taxonomy" id="1121476"/>
    <lineage>
        <taxon>Bacteria</taxon>
        <taxon>Bacillati</taxon>
        <taxon>Bacillota</taxon>
        <taxon>Tissierellia</taxon>
        <taxon>Dethiosulfatibacter</taxon>
    </lineage>
</organism>
<dbReference type="InterPro" id="IPR025877">
    <property type="entry name" value="MobA-like_NTP_Trfase"/>
</dbReference>
<dbReference type="Gene3D" id="3.90.550.10">
    <property type="entry name" value="Spore Coat Polysaccharide Biosynthesis Protein SpsA, Chain A"/>
    <property type="match status" value="1"/>
</dbReference>
<evidence type="ECO:0000256" key="2">
    <source>
        <dbReference type="ARBA" id="ARBA00022679"/>
    </source>
</evidence>
<protein>
    <recommendedName>
        <fullName evidence="8">Probable molybdenum cofactor guanylyltransferase</fullName>
        <shortName evidence="8">MoCo guanylyltransferase</shortName>
        <ecNumber evidence="8">2.7.7.77</ecNumber>
    </recommendedName>
    <alternativeName>
        <fullName evidence="8">GTP:molybdopterin guanylyltransferase</fullName>
    </alternativeName>
    <alternativeName>
        <fullName evidence="8">Mo-MPT guanylyltransferase</fullName>
    </alternativeName>
    <alternativeName>
        <fullName evidence="8">Molybdopterin guanylyltransferase</fullName>
    </alternativeName>
    <alternativeName>
        <fullName evidence="8">Molybdopterin-guanine dinucleotide synthase</fullName>
        <shortName evidence="8">MGD synthase</shortName>
    </alternativeName>
</protein>
<accession>A0A1M6K0K4</accession>
<feature type="binding site" evidence="8">
    <location>
        <position position="96"/>
    </location>
    <ligand>
        <name>Mg(2+)</name>
        <dbReference type="ChEBI" id="CHEBI:18420"/>
    </ligand>
</feature>
<gene>
    <name evidence="8" type="primary">mobA</name>
    <name evidence="10" type="ORF">SAMN02745751_02762</name>
</gene>
<feature type="binding site" evidence="8">
    <location>
        <position position="67"/>
    </location>
    <ligand>
        <name>GTP</name>
        <dbReference type="ChEBI" id="CHEBI:37565"/>
    </ligand>
</feature>
<dbReference type="GO" id="GO:0006777">
    <property type="term" value="P:Mo-molybdopterin cofactor biosynthetic process"/>
    <property type="evidence" value="ECO:0007669"/>
    <property type="project" value="UniProtKB-KW"/>
</dbReference>
<evidence type="ECO:0000256" key="3">
    <source>
        <dbReference type="ARBA" id="ARBA00022723"/>
    </source>
</evidence>
<dbReference type="Pfam" id="PF12804">
    <property type="entry name" value="NTP_transf_3"/>
    <property type="match status" value="1"/>
</dbReference>
<comment type="caution">
    <text evidence="8">Lacks conserved residue(s) required for the propagation of feature annotation.</text>
</comment>
<keyword evidence="2 8" id="KW-0808">Transferase</keyword>
<feature type="binding site" evidence="8">
    <location>
        <position position="96"/>
    </location>
    <ligand>
        <name>GTP</name>
        <dbReference type="ChEBI" id="CHEBI:37565"/>
    </ligand>
</feature>
<evidence type="ECO:0000256" key="6">
    <source>
        <dbReference type="ARBA" id="ARBA00023134"/>
    </source>
</evidence>
<dbReference type="CDD" id="cd02503">
    <property type="entry name" value="MobA"/>
    <property type="match status" value="1"/>
</dbReference>
<dbReference type="GO" id="GO:0046872">
    <property type="term" value="F:metal ion binding"/>
    <property type="evidence" value="ECO:0007669"/>
    <property type="project" value="UniProtKB-KW"/>
</dbReference>
<dbReference type="InterPro" id="IPR029044">
    <property type="entry name" value="Nucleotide-diphossugar_trans"/>
</dbReference>
<keyword evidence="5 8" id="KW-0460">Magnesium</keyword>
<reference evidence="10 11" key="1">
    <citation type="submission" date="2016-11" db="EMBL/GenBank/DDBJ databases">
        <authorList>
            <person name="Jaros S."/>
            <person name="Januszkiewicz K."/>
            <person name="Wedrychowicz H."/>
        </authorList>
    </citation>
    <scope>NUCLEOTIDE SEQUENCE [LARGE SCALE GENOMIC DNA]</scope>
    <source>
        <strain evidence="10 11">DSM 17477</strain>
    </source>
</reference>
<dbReference type="AlphaFoldDB" id="A0A1M6K0K4"/>
<keyword evidence="7 8" id="KW-0501">Molybdenum cofactor biosynthesis</keyword>
<evidence type="ECO:0000256" key="1">
    <source>
        <dbReference type="ARBA" id="ARBA00022490"/>
    </source>
</evidence>
<dbReference type="SUPFAM" id="SSF53448">
    <property type="entry name" value="Nucleotide-diphospho-sugar transferases"/>
    <property type="match status" value="1"/>
</dbReference>
<proteinExistence type="inferred from homology"/>
<evidence type="ECO:0000256" key="8">
    <source>
        <dbReference type="HAMAP-Rule" id="MF_00316"/>
    </source>
</evidence>